<evidence type="ECO:0000256" key="6">
    <source>
        <dbReference type="ARBA" id="ARBA00023067"/>
    </source>
</evidence>
<feature type="compositionally biased region" description="Basic and acidic residues" evidence="9">
    <location>
        <begin position="9"/>
        <end position="26"/>
    </location>
</feature>
<evidence type="ECO:0000259" key="10">
    <source>
        <dbReference type="SMART" id="SM00968"/>
    </source>
</evidence>
<feature type="non-terminal residue" evidence="11">
    <location>
        <position position="1"/>
    </location>
</feature>
<dbReference type="FunFam" id="1.20.1060.20:FF:000003">
    <property type="entry name" value="Structural maintenance of chromosomes 4"/>
    <property type="match status" value="1"/>
</dbReference>
<comment type="caution">
    <text evidence="11">The sequence shown here is derived from an EMBL/GenBank/DDBJ whole genome shotgun (WGS) entry which is preliminary data.</text>
</comment>
<comment type="subcellular location">
    <subcellularLocation>
        <location evidence="1">Nucleus</location>
    </subcellularLocation>
</comment>
<accession>A0A8J5J7Z0</accession>
<evidence type="ECO:0000313" key="12">
    <source>
        <dbReference type="Proteomes" id="UP000747542"/>
    </source>
</evidence>
<dbReference type="PIRSF" id="PIRSF005719">
    <property type="entry name" value="SMC"/>
    <property type="match status" value="1"/>
</dbReference>
<dbReference type="GO" id="GO:0005634">
    <property type="term" value="C:nucleus"/>
    <property type="evidence" value="ECO:0007669"/>
    <property type="project" value="UniProtKB-SubCell"/>
</dbReference>
<reference evidence="11" key="1">
    <citation type="journal article" date="2021" name="Sci. Adv.">
        <title>The American lobster genome reveals insights on longevity, neural, and immune adaptations.</title>
        <authorList>
            <person name="Polinski J.M."/>
            <person name="Zimin A.V."/>
            <person name="Clark K.F."/>
            <person name="Kohn A.B."/>
            <person name="Sadowski N."/>
            <person name="Timp W."/>
            <person name="Ptitsyn A."/>
            <person name="Khanna P."/>
            <person name="Romanova D.Y."/>
            <person name="Williams P."/>
            <person name="Greenwood S.J."/>
            <person name="Moroz L.L."/>
            <person name="Walt D.R."/>
            <person name="Bodnar A.G."/>
        </authorList>
    </citation>
    <scope>NUCLEOTIDE SEQUENCE</scope>
    <source>
        <strain evidence="11">GMGI-L3</strain>
    </source>
</reference>
<evidence type="ECO:0000256" key="8">
    <source>
        <dbReference type="SAM" id="Coils"/>
    </source>
</evidence>
<evidence type="ECO:0000256" key="3">
    <source>
        <dbReference type="ARBA" id="ARBA00022741"/>
    </source>
</evidence>
<dbReference type="GO" id="GO:0016887">
    <property type="term" value="F:ATP hydrolysis activity"/>
    <property type="evidence" value="ECO:0007669"/>
    <property type="project" value="InterPro"/>
</dbReference>
<evidence type="ECO:0000256" key="5">
    <source>
        <dbReference type="ARBA" id="ARBA00023054"/>
    </source>
</evidence>
<keyword evidence="6" id="KW-0226">DNA condensation</keyword>
<dbReference type="Proteomes" id="UP000747542">
    <property type="component" value="Unassembled WGS sequence"/>
</dbReference>
<dbReference type="Gene3D" id="3.30.70.1620">
    <property type="match status" value="1"/>
</dbReference>
<keyword evidence="7" id="KW-0539">Nucleus</keyword>
<evidence type="ECO:0000313" key="11">
    <source>
        <dbReference type="EMBL" id="KAG7153371.1"/>
    </source>
</evidence>
<dbReference type="InterPro" id="IPR010935">
    <property type="entry name" value="SMC_hinge"/>
</dbReference>
<evidence type="ECO:0000256" key="9">
    <source>
        <dbReference type="SAM" id="MobiDB-lite"/>
    </source>
</evidence>
<sequence length="948" mass="108558">MPPNKRKSKEKEKEKEKETESEKDAVEDVEMEEGDEDEERGIRIGDIYLPPPPLPACTFDSTGPRLVLGPFHKSFTSIVGPNGSGKSNVIDSMLFVFGYRAQKIRSKKISVLIHNSEKHQNVQSCTVAVYFQKIIDKDEEDFEVVPNSQFVVSRTAFRDNTSFYQMDGKRCQFKAVSKELRAYGIDLDHNRFLILQGEVEQIATMKPKALTDHDTGMLEFLEDIVGSSRFKEPIELLCKRVEDLNEARGEKLNRVKLVEKEKDELEGPKDTAIEHLRLENEVTRKRHTLLQRYYLDCSRAKEKAEEKKKEIDDGMSGVKKKLEDLNEKKKEKEEGIKSLGKRLEKISKVKEECSEKFKGLESEDVKMQEDLKHKNQKRKKLMSQLITEKKKLEELEEIPEKNEKDIEECQKQRESLEEKRKKEEAVYHKAMSSLNSETQLLQDEKTKFETKLVDLRKVVDEAKSGVDIAQSELDIYQSTEQNEKNKLEQVLASLEQAQNTISTRKGEIKNLEASIPRCDKQLKEDMQKHQCLIPEQQKVEELLRTHRVKLEETRSAMQSSRSQGRVMDAIMEQKQNGSIPGVFGRLGDLGGIDEKYDVAISTACGPLDNIVVDSVETGQKCISFLKRNNVGTATFIALDKMQKWKSQCERQMQTPENVPRLFDLVRMKDDIVKTAFYFALRDTLVADNLDQASRIAYGGVRHRVVTLKGELIEPSGTMSGGGRSVLRGRMGKQATVVNVDPREMEHIESKVDELTQRAGQLRRDRADLELSIRQLTKDLNSMNMDVQKFKMEFEAAQQQIVSFQEQKLYQEEKVKSVKSDPAKINKLEKCIDGKVKIYHEASASAQEVEAEVNKIHEQIMEITGRRMKGLKNSLDSVNKGLEKFTAEITRLQVAIKTAQRNTKKTREKITGMETEITEVQNELRGMQGKRSVIEEEAAKVLEQLQSVT</sequence>
<evidence type="ECO:0000256" key="7">
    <source>
        <dbReference type="ARBA" id="ARBA00023242"/>
    </source>
</evidence>
<protein>
    <submittedName>
        <fullName evidence="11">Structural maintenance of chromosomes protein 4-like</fullName>
    </submittedName>
</protein>
<feature type="compositionally biased region" description="Acidic residues" evidence="9">
    <location>
        <begin position="27"/>
        <end position="39"/>
    </location>
</feature>
<dbReference type="SMART" id="SM00968">
    <property type="entry name" value="SMC_hinge"/>
    <property type="match status" value="1"/>
</dbReference>
<dbReference type="Gene3D" id="3.40.50.300">
    <property type="entry name" value="P-loop containing nucleotide triphosphate hydrolases"/>
    <property type="match status" value="1"/>
</dbReference>
<feature type="coiled-coil region" evidence="8">
    <location>
        <begin position="744"/>
        <end position="806"/>
    </location>
</feature>
<keyword evidence="3" id="KW-0547">Nucleotide-binding</keyword>
<dbReference type="Gene3D" id="1.20.1060.20">
    <property type="match status" value="1"/>
</dbReference>
<dbReference type="Pfam" id="PF02463">
    <property type="entry name" value="SMC_N"/>
    <property type="match status" value="1"/>
</dbReference>
<gene>
    <name evidence="11" type="primary">Smc4-L</name>
    <name evidence="11" type="ORF">Hamer_G010682</name>
</gene>
<dbReference type="InterPro" id="IPR024704">
    <property type="entry name" value="SMC"/>
</dbReference>
<dbReference type="FunFam" id="3.30.70.1620:FF:000003">
    <property type="entry name" value="Structural maintenance of chromosomes 4"/>
    <property type="match status" value="1"/>
</dbReference>
<dbReference type="InterPro" id="IPR003395">
    <property type="entry name" value="RecF/RecN/SMC_N"/>
</dbReference>
<organism evidence="11 12">
    <name type="scientific">Homarus americanus</name>
    <name type="common">American lobster</name>
    <dbReference type="NCBI Taxonomy" id="6706"/>
    <lineage>
        <taxon>Eukaryota</taxon>
        <taxon>Metazoa</taxon>
        <taxon>Ecdysozoa</taxon>
        <taxon>Arthropoda</taxon>
        <taxon>Crustacea</taxon>
        <taxon>Multicrustacea</taxon>
        <taxon>Malacostraca</taxon>
        <taxon>Eumalacostraca</taxon>
        <taxon>Eucarida</taxon>
        <taxon>Decapoda</taxon>
        <taxon>Pleocyemata</taxon>
        <taxon>Astacidea</taxon>
        <taxon>Nephropoidea</taxon>
        <taxon>Nephropidae</taxon>
        <taxon>Homarus</taxon>
    </lineage>
</organism>
<feature type="coiled-coil region" evidence="8">
    <location>
        <begin position="838"/>
        <end position="936"/>
    </location>
</feature>
<dbReference type="SUPFAM" id="SSF75553">
    <property type="entry name" value="Smc hinge domain"/>
    <property type="match status" value="1"/>
</dbReference>
<evidence type="ECO:0000256" key="4">
    <source>
        <dbReference type="ARBA" id="ARBA00022840"/>
    </source>
</evidence>
<feature type="coiled-coil region" evidence="8">
    <location>
        <begin position="290"/>
        <end position="426"/>
    </location>
</feature>
<evidence type="ECO:0000256" key="1">
    <source>
        <dbReference type="ARBA" id="ARBA00004123"/>
    </source>
</evidence>
<dbReference type="PANTHER" id="PTHR18937:SF172">
    <property type="entry name" value="STRUCTURAL MAINTENANCE OF CHROMOSOMES PROTEIN"/>
    <property type="match status" value="1"/>
</dbReference>
<dbReference type="InterPro" id="IPR036277">
    <property type="entry name" value="SMC_hinge_sf"/>
</dbReference>
<keyword evidence="12" id="KW-1185">Reference proteome</keyword>
<dbReference type="SUPFAM" id="SSF52540">
    <property type="entry name" value="P-loop containing nucleoside triphosphate hydrolases"/>
    <property type="match status" value="1"/>
</dbReference>
<feature type="region of interest" description="Disordered" evidence="9">
    <location>
        <begin position="1"/>
        <end position="42"/>
    </location>
</feature>
<name>A0A8J5J7Z0_HOMAM</name>
<feature type="domain" description="SMC hinge" evidence="10">
    <location>
        <begin position="580"/>
        <end position="696"/>
    </location>
</feature>
<dbReference type="GO" id="GO:0005524">
    <property type="term" value="F:ATP binding"/>
    <property type="evidence" value="ECO:0007669"/>
    <property type="project" value="UniProtKB-KW"/>
</dbReference>
<dbReference type="FunFam" id="3.40.50.300:FF:000585">
    <property type="entry name" value="Structural maintenance of chromosomes 4"/>
    <property type="match status" value="1"/>
</dbReference>
<dbReference type="GO" id="GO:0007076">
    <property type="term" value="P:mitotic chromosome condensation"/>
    <property type="evidence" value="ECO:0007669"/>
    <property type="project" value="TreeGrafter"/>
</dbReference>
<proteinExistence type="inferred from homology"/>
<feature type="coiled-coil region" evidence="8">
    <location>
        <begin position="477"/>
        <end position="514"/>
    </location>
</feature>
<keyword evidence="5 8" id="KW-0175">Coiled coil</keyword>
<keyword evidence="4" id="KW-0067">ATP-binding</keyword>
<dbReference type="EMBL" id="JAHLQT010047199">
    <property type="protein sequence ID" value="KAG7153371.1"/>
    <property type="molecule type" value="Genomic_DNA"/>
</dbReference>
<dbReference type="GO" id="GO:0000796">
    <property type="term" value="C:condensin complex"/>
    <property type="evidence" value="ECO:0007669"/>
    <property type="project" value="TreeGrafter"/>
</dbReference>
<dbReference type="InterPro" id="IPR027417">
    <property type="entry name" value="P-loop_NTPase"/>
</dbReference>
<comment type="similarity">
    <text evidence="2">Belongs to the SMC family. SMC4 subfamily.</text>
</comment>
<dbReference type="SUPFAM" id="SSF57997">
    <property type="entry name" value="Tropomyosin"/>
    <property type="match status" value="1"/>
</dbReference>
<dbReference type="PANTHER" id="PTHR18937">
    <property type="entry name" value="STRUCTURAL MAINTENANCE OF CHROMOSOMES SMC FAMILY MEMBER"/>
    <property type="match status" value="1"/>
</dbReference>
<dbReference type="Pfam" id="PF06470">
    <property type="entry name" value="SMC_hinge"/>
    <property type="match status" value="1"/>
</dbReference>
<evidence type="ECO:0000256" key="2">
    <source>
        <dbReference type="ARBA" id="ARBA00006005"/>
    </source>
</evidence>
<dbReference type="AlphaFoldDB" id="A0A8J5J7Z0"/>